<feature type="region of interest" description="Disordered" evidence="1">
    <location>
        <begin position="45"/>
        <end position="98"/>
    </location>
</feature>
<proteinExistence type="predicted"/>
<organism evidence="3 4">
    <name type="scientific">Sulfitobacter brevis</name>
    <dbReference type="NCBI Taxonomy" id="74348"/>
    <lineage>
        <taxon>Bacteria</taxon>
        <taxon>Pseudomonadati</taxon>
        <taxon>Pseudomonadota</taxon>
        <taxon>Alphaproteobacteria</taxon>
        <taxon>Rhodobacterales</taxon>
        <taxon>Roseobacteraceae</taxon>
        <taxon>Sulfitobacter</taxon>
    </lineage>
</organism>
<feature type="compositionally biased region" description="Polar residues" evidence="1">
    <location>
        <begin position="64"/>
        <end position="81"/>
    </location>
</feature>
<feature type="compositionally biased region" description="Basic and acidic residues" evidence="1">
    <location>
        <begin position="45"/>
        <end position="63"/>
    </location>
</feature>
<feature type="signal peptide" evidence="2">
    <location>
        <begin position="1"/>
        <end position="19"/>
    </location>
</feature>
<sequence length="98" mass="10467">MKLIIATTAAALFSTAAFADESTRYNDLRLDTSKSAIEYSSEIRETVVGEDRSSRAADLRLDTSDNSGVDASMSTRSSIQSPGEGYIYGGYGPGNDSR</sequence>
<evidence type="ECO:0000256" key="1">
    <source>
        <dbReference type="SAM" id="MobiDB-lite"/>
    </source>
</evidence>
<protein>
    <submittedName>
        <fullName evidence="3">Uncharacterized protein</fullName>
    </submittedName>
</protein>
<dbReference type="RefSeq" id="WP_093925087.1">
    <property type="nucleotide sequence ID" value="NZ_FOMW01000015.1"/>
</dbReference>
<evidence type="ECO:0000256" key="2">
    <source>
        <dbReference type="SAM" id="SignalP"/>
    </source>
</evidence>
<keyword evidence="4" id="KW-1185">Reference proteome</keyword>
<dbReference type="EMBL" id="FOMW01000015">
    <property type="protein sequence ID" value="SFF02864.1"/>
    <property type="molecule type" value="Genomic_DNA"/>
</dbReference>
<evidence type="ECO:0000313" key="4">
    <source>
        <dbReference type="Proteomes" id="UP000198977"/>
    </source>
</evidence>
<dbReference type="Proteomes" id="UP000198977">
    <property type="component" value="Unassembled WGS sequence"/>
</dbReference>
<keyword evidence="2" id="KW-0732">Signal</keyword>
<gene>
    <name evidence="3" type="ORF">SAMN04488523_11555</name>
</gene>
<dbReference type="AlphaFoldDB" id="A0A1I2FBK7"/>
<name>A0A1I2FBK7_9RHOB</name>
<feature type="compositionally biased region" description="Gly residues" evidence="1">
    <location>
        <begin position="86"/>
        <end position="98"/>
    </location>
</feature>
<evidence type="ECO:0000313" key="3">
    <source>
        <dbReference type="EMBL" id="SFF02864.1"/>
    </source>
</evidence>
<accession>A0A1I2FBK7</accession>
<feature type="chain" id="PRO_5011692939" evidence="2">
    <location>
        <begin position="20"/>
        <end position="98"/>
    </location>
</feature>
<dbReference type="OrthoDB" id="7728306at2"/>
<reference evidence="3 4" key="1">
    <citation type="submission" date="2016-10" db="EMBL/GenBank/DDBJ databases">
        <authorList>
            <person name="de Groot N.N."/>
        </authorList>
    </citation>
    <scope>NUCLEOTIDE SEQUENCE [LARGE SCALE GENOMIC DNA]</scope>
    <source>
        <strain evidence="3 4">DSM 11443</strain>
    </source>
</reference>